<keyword evidence="2" id="KW-0812">Transmembrane</keyword>
<feature type="transmembrane region" description="Helical" evidence="2">
    <location>
        <begin position="304"/>
        <end position="324"/>
    </location>
</feature>
<feature type="transmembrane region" description="Helical" evidence="2">
    <location>
        <begin position="225"/>
        <end position="243"/>
    </location>
</feature>
<feature type="compositionally biased region" description="Polar residues" evidence="1">
    <location>
        <begin position="155"/>
        <end position="167"/>
    </location>
</feature>
<dbReference type="Gene3D" id="3.40.50.1820">
    <property type="entry name" value="alpha/beta hydrolase"/>
    <property type="match status" value="1"/>
</dbReference>
<organism evidence="4 5">
    <name type="scientific">Coccomyxa subellipsoidea (strain C-169)</name>
    <name type="common">Green microalga</name>
    <dbReference type="NCBI Taxonomy" id="574566"/>
    <lineage>
        <taxon>Eukaryota</taxon>
        <taxon>Viridiplantae</taxon>
        <taxon>Chlorophyta</taxon>
        <taxon>core chlorophytes</taxon>
        <taxon>Trebouxiophyceae</taxon>
        <taxon>Trebouxiophyceae incertae sedis</taxon>
        <taxon>Coccomyxaceae</taxon>
        <taxon>Coccomyxa</taxon>
        <taxon>Coccomyxa subellipsoidea</taxon>
    </lineage>
</organism>
<feature type="compositionally biased region" description="Low complexity" evidence="1">
    <location>
        <begin position="189"/>
        <end position="206"/>
    </location>
</feature>
<sequence length="974" mass="108339">MREALSHAAHLPFQMAAALTDEVAHQVEELGANHRVEPERISSQLYHEDSTQMRQQEKSDQHTAAAGLGAETPPQAHSNGVPRAGKVHSGSEIGPHPDASRHILQEQNTDTVQDGASTSPGNNSSPRPDRCVRFVNEDRGSQVESLAAEAAGNQPAVQQPTVASVVSQPEPFRGKDGEEEAAQPGSPVSQSDSAQGTSLSSSSDGLDISGSGVHDYKHYRMGKDAVLTFLWIIEIVGLAMLTQEFTLKLTDPDGAFKNQSIPVVNVVFGSLCWCALTACIVIYLMRYHTARRQGRRWKPRRKKLATLLFTELVAQWVNVTFFLVPNIQLLANPCGMFSVLVPYCAIVRWTCWNTIFLITVIQAHNSKPYWKGVGRRSTSAYQFAMLAEDCMVHRNLIQCRINNVQVALTVLNMSWAYVYFALYFLYLMQSVYKLRTLPRQDHKMSNLMLRVRLLVVAFYTLGIALLWYVKIHSCRSYMYTWYGLLPLQVVETGAAVTWSFFAMPATHLDEDMPALQVWLQEFAWTEDERAAKVERRNKDEPQGRQLAKEPMFCFEFAMNMLYWSALRERGLSLETAMGLYGLEHSELFWEKARDTKLLMAWNDSRIVIAFRGTASMSNALSDVQAWRAVHPPKRGRWGMRPLVHVGFLKSWTRGGLDIRVTSRIREIIQGPDFDPTKAAICVTGHSLGGALAQLAAHDIALACQDSGKDIRVGCYTYGSPRVGNHAFAREFDKVVPHCWHIINNQDAVARSPKFLVLYKRAGQRVLINNNGDMLVRPSFIENSILQMPGGGSVGDHLLGSYLRSLLAILLAQFSFKAFPGGMEGVGLLLDGAGITIDDLRRVSRWHGHVVNPKLASTTAAELVAAMQARRKKAAKRIQEAKAAKKGDEGKAEEPEAVEKPAEAEEEPVEAERRECRSLWQRIRRRLLVWLVVGPTREACRGNVGSRSMPAGDSDATSDASTHLDRVSGHTGAAT</sequence>
<evidence type="ECO:0000313" key="5">
    <source>
        <dbReference type="Proteomes" id="UP000007264"/>
    </source>
</evidence>
<evidence type="ECO:0000259" key="3">
    <source>
        <dbReference type="Pfam" id="PF01764"/>
    </source>
</evidence>
<dbReference type="eggNOG" id="KOG4569">
    <property type="taxonomic scope" value="Eukaryota"/>
</dbReference>
<dbReference type="AlphaFoldDB" id="I0YS86"/>
<accession>I0YS86</accession>
<feature type="region of interest" description="Disordered" evidence="1">
    <location>
        <begin position="48"/>
        <end position="206"/>
    </location>
</feature>
<proteinExistence type="predicted"/>
<dbReference type="PANTHER" id="PTHR45856">
    <property type="entry name" value="ALPHA/BETA-HYDROLASES SUPERFAMILY PROTEIN"/>
    <property type="match status" value="1"/>
</dbReference>
<protein>
    <submittedName>
        <fullName evidence="4">Alpha/beta-hydrolase</fullName>
    </submittedName>
</protein>
<feature type="compositionally biased region" description="Basic and acidic residues" evidence="1">
    <location>
        <begin position="127"/>
        <end position="141"/>
    </location>
</feature>
<dbReference type="Pfam" id="PF01764">
    <property type="entry name" value="Lipase_3"/>
    <property type="match status" value="1"/>
</dbReference>
<name>I0YS86_COCSC</name>
<dbReference type="InterPro" id="IPR029058">
    <property type="entry name" value="AB_hydrolase_fold"/>
</dbReference>
<dbReference type="SUPFAM" id="SSF53474">
    <property type="entry name" value="alpha/beta-Hydrolases"/>
    <property type="match status" value="1"/>
</dbReference>
<feature type="transmembrane region" description="Helical" evidence="2">
    <location>
        <begin position="481"/>
        <end position="501"/>
    </location>
</feature>
<feature type="compositionally biased region" description="Basic and acidic residues" evidence="1">
    <location>
        <begin position="876"/>
        <end position="902"/>
    </location>
</feature>
<dbReference type="KEGG" id="csl:COCSUDRAFT_57157"/>
<keyword evidence="2" id="KW-0472">Membrane</keyword>
<dbReference type="CDD" id="cd00519">
    <property type="entry name" value="Lipase_3"/>
    <property type="match status" value="1"/>
</dbReference>
<reference evidence="4 5" key="1">
    <citation type="journal article" date="2012" name="Genome Biol.">
        <title>The genome of the polar eukaryotic microalga coccomyxa subellipsoidea reveals traits of cold adaptation.</title>
        <authorList>
            <person name="Blanc G."/>
            <person name="Agarkova I."/>
            <person name="Grimwood J."/>
            <person name="Kuo A."/>
            <person name="Brueggeman A."/>
            <person name="Dunigan D."/>
            <person name="Gurnon J."/>
            <person name="Ladunga I."/>
            <person name="Lindquist E."/>
            <person name="Lucas S."/>
            <person name="Pangilinan J."/>
            <person name="Proschold T."/>
            <person name="Salamov A."/>
            <person name="Schmutz J."/>
            <person name="Weeks D."/>
            <person name="Yamada T."/>
            <person name="Claverie J.M."/>
            <person name="Grigoriev I."/>
            <person name="Van Etten J."/>
            <person name="Lomsadze A."/>
            <person name="Borodovsky M."/>
        </authorList>
    </citation>
    <scope>NUCLEOTIDE SEQUENCE [LARGE SCALE GENOMIC DNA]</scope>
    <source>
        <strain evidence="4 5">C-169</strain>
    </source>
</reference>
<dbReference type="GeneID" id="17039282"/>
<dbReference type="Proteomes" id="UP000007264">
    <property type="component" value="Unassembled WGS sequence"/>
</dbReference>
<feature type="compositionally biased region" description="Basic and acidic residues" evidence="1">
    <location>
        <begin position="48"/>
        <end position="61"/>
    </location>
</feature>
<evidence type="ECO:0000256" key="2">
    <source>
        <dbReference type="SAM" id="Phobius"/>
    </source>
</evidence>
<comment type="caution">
    <text evidence="4">The sequence shown here is derived from an EMBL/GenBank/DDBJ whole genome shotgun (WGS) entry which is preliminary data.</text>
</comment>
<feature type="domain" description="Fungal lipase-type" evidence="3">
    <location>
        <begin position="607"/>
        <end position="753"/>
    </location>
</feature>
<feature type="region of interest" description="Disordered" evidence="1">
    <location>
        <begin position="939"/>
        <end position="974"/>
    </location>
</feature>
<dbReference type="InterPro" id="IPR002921">
    <property type="entry name" value="Fungal_lipase-type"/>
</dbReference>
<dbReference type="PANTHER" id="PTHR45856:SF24">
    <property type="entry name" value="FUNGAL LIPASE-LIKE DOMAIN-CONTAINING PROTEIN"/>
    <property type="match status" value="1"/>
</dbReference>
<keyword evidence="2" id="KW-1133">Transmembrane helix</keyword>
<dbReference type="GO" id="GO:0006629">
    <property type="term" value="P:lipid metabolic process"/>
    <property type="evidence" value="ECO:0007669"/>
    <property type="project" value="InterPro"/>
</dbReference>
<dbReference type="GO" id="GO:0016787">
    <property type="term" value="F:hydrolase activity"/>
    <property type="evidence" value="ECO:0007669"/>
    <property type="project" value="UniProtKB-KW"/>
</dbReference>
<dbReference type="RefSeq" id="XP_005645799.1">
    <property type="nucleotide sequence ID" value="XM_005645742.1"/>
</dbReference>
<dbReference type="EMBL" id="AGSI01000013">
    <property type="protein sequence ID" value="EIE21255.1"/>
    <property type="molecule type" value="Genomic_DNA"/>
</dbReference>
<keyword evidence="5" id="KW-1185">Reference proteome</keyword>
<feature type="region of interest" description="Disordered" evidence="1">
    <location>
        <begin position="874"/>
        <end position="911"/>
    </location>
</feature>
<dbReference type="OrthoDB" id="514788at2759"/>
<feature type="transmembrane region" description="Helical" evidence="2">
    <location>
        <begin position="263"/>
        <end position="284"/>
    </location>
</feature>
<gene>
    <name evidence="4" type="ORF">COCSUDRAFT_57157</name>
</gene>
<feature type="compositionally biased region" description="Polar residues" evidence="1">
    <location>
        <begin position="105"/>
        <end position="126"/>
    </location>
</feature>
<evidence type="ECO:0000256" key="1">
    <source>
        <dbReference type="SAM" id="MobiDB-lite"/>
    </source>
</evidence>
<evidence type="ECO:0000313" key="4">
    <source>
        <dbReference type="EMBL" id="EIE21255.1"/>
    </source>
</evidence>
<feature type="transmembrane region" description="Helical" evidence="2">
    <location>
        <begin position="404"/>
        <end position="427"/>
    </location>
</feature>
<feature type="transmembrane region" description="Helical" evidence="2">
    <location>
        <begin position="447"/>
        <end position="469"/>
    </location>
</feature>
<dbReference type="InterPro" id="IPR051218">
    <property type="entry name" value="Sec_MonoDiacylglyc_Lipase"/>
</dbReference>
<feature type="transmembrane region" description="Helical" evidence="2">
    <location>
        <begin position="336"/>
        <end position="361"/>
    </location>
</feature>